<proteinExistence type="predicted"/>
<dbReference type="Gene3D" id="3.40.50.2300">
    <property type="match status" value="2"/>
</dbReference>
<dbReference type="GO" id="GO:0000976">
    <property type="term" value="F:transcription cis-regulatory region binding"/>
    <property type="evidence" value="ECO:0007669"/>
    <property type="project" value="TreeGrafter"/>
</dbReference>
<dbReference type="PROSITE" id="PS00356">
    <property type="entry name" value="HTH_LACI_1"/>
    <property type="match status" value="1"/>
</dbReference>
<keyword evidence="2" id="KW-0238">DNA-binding</keyword>
<dbReference type="InterPro" id="IPR046335">
    <property type="entry name" value="LacI/GalR-like_sensor"/>
</dbReference>
<dbReference type="GO" id="GO:0003700">
    <property type="term" value="F:DNA-binding transcription factor activity"/>
    <property type="evidence" value="ECO:0007669"/>
    <property type="project" value="TreeGrafter"/>
</dbReference>
<dbReference type="PROSITE" id="PS50932">
    <property type="entry name" value="HTH_LACI_2"/>
    <property type="match status" value="1"/>
</dbReference>
<dbReference type="InterPro" id="IPR010982">
    <property type="entry name" value="Lambda_DNA-bd_dom_sf"/>
</dbReference>
<dbReference type="InterPro" id="IPR028082">
    <property type="entry name" value="Peripla_BP_I"/>
</dbReference>
<dbReference type="Proteomes" id="UP000709437">
    <property type="component" value="Unassembled WGS sequence"/>
</dbReference>
<evidence type="ECO:0000313" key="5">
    <source>
        <dbReference type="EMBL" id="MBT1541646.1"/>
    </source>
</evidence>
<dbReference type="SUPFAM" id="SSF53822">
    <property type="entry name" value="Periplasmic binding protein-like I"/>
    <property type="match status" value="1"/>
</dbReference>
<accession>A0A9Q2W2G0</accession>
<dbReference type="RefSeq" id="WP_083389447.1">
    <property type="nucleotide sequence ID" value="NZ_JAHEWX010000007.1"/>
</dbReference>
<reference evidence="5" key="1">
    <citation type="submission" date="2021-05" db="EMBL/GenBank/DDBJ databases">
        <title>Whole genome sequence of Curtobacterium flaccumfaciens pv. flaccumfaciens strain CFBP 3417.</title>
        <authorList>
            <person name="Osdaghi E."/>
            <person name="Taghouti G."/>
            <person name="Portier P."/>
            <person name="Fazliarab A."/>
            <person name="Taghavi S.M."/>
            <person name="Briand M."/>
            <person name="Le-Saux M."/>
            <person name="Jacques M.-A."/>
        </authorList>
    </citation>
    <scope>NUCLEOTIDE SEQUENCE</scope>
    <source>
        <strain evidence="5">CFBP 3417</strain>
    </source>
</reference>
<dbReference type="InterPro" id="IPR000843">
    <property type="entry name" value="HTH_LacI"/>
</dbReference>
<dbReference type="Gene3D" id="1.10.260.40">
    <property type="entry name" value="lambda repressor-like DNA-binding domains"/>
    <property type="match status" value="1"/>
</dbReference>
<evidence type="ECO:0000313" key="6">
    <source>
        <dbReference type="Proteomes" id="UP000709437"/>
    </source>
</evidence>
<dbReference type="SMART" id="SM00354">
    <property type="entry name" value="HTH_LACI"/>
    <property type="match status" value="1"/>
</dbReference>
<dbReference type="SUPFAM" id="SSF47413">
    <property type="entry name" value="lambda repressor-like DNA-binding domains"/>
    <property type="match status" value="1"/>
</dbReference>
<dbReference type="CDD" id="cd01392">
    <property type="entry name" value="HTH_LacI"/>
    <property type="match status" value="1"/>
</dbReference>
<keyword evidence="1" id="KW-0805">Transcription regulation</keyword>
<dbReference type="CDD" id="cd06267">
    <property type="entry name" value="PBP1_LacI_sugar_binding-like"/>
    <property type="match status" value="1"/>
</dbReference>
<sequence>MGKVTLQDVAAHAGVSMKTVSNVVRGYQHVSDPMRSRVQAAIDELGYRPNVSGRSLATGRSNMLAFAFPDLRRPYFAELAHVFSRVCADRGYQLLLEETAGDPDGERSAVRGREAGVVDGVVIHPQVLTPEAIDRIRGDTAVVFLGEDVRPPHADQVVIDNAGAAAEAVAHLVALGCRRIGFFGHETGPSSRTSGLRLDGYRAGLVAAGLPLDDALLVPREVGDAAGAEVAFGTALDAGLRVDGLLCRDDLAALGALRAMRLRGLDAPRDVAVVGWDAVGLGSSLVPSLTSVAPDTVALADTALDLLVERMDGSDVPGRLVTVGHRLLVGESAPYADGTSDRAAHQGA</sequence>
<protein>
    <submittedName>
        <fullName evidence="5">LacI family transcriptional regulator</fullName>
    </submittedName>
</protein>
<evidence type="ECO:0000256" key="2">
    <source>
        <dbReference type="ARBA" id="ARBA00023125"/>
    </source>
</evidence>
<dbReference type="Pfam" id="PF13377">
    <property type="entry name" value="Peripla_BP_3"/>
    <property type="match status" value="1"/>
</dbReference>
<organism evidence="5 6">
    <name type="scientific">Curtobacterium flaccumfaciens pv. flaccumfaciens</name>
    <dbReference type="NCBI Taxonomy" id="138532"/>
    <lineage>
        <taxon>Bacteria</taxon>
        <taxon>Bacillati</taxon>
        <taxon>Actinomycetota</taxon>
        <taxon>Actinomycetes</taxon>
        <taxon>Micrococcales</taxon>
        <taxon>Microbacteriaceae</taxon>
        <taxon>Curtobacterium</taxon>
    </lineage>
</organism>
<name>A0A9Q2W2G0_9MICO</name>
<dbReference type="Pfam" id="PF00356">
    <property type="entry name" value="LacI"/>
    <property type="match status" value="1"/>
</dbReference>
<evidence type="ECO:0000256" key="1">
    <source>
        <dbReference type="ARBA" id="ARBA00023015"/>
    </source>
</evidence>
<keyword evidence="3" id="KW-0804">Transcription</keyword>
<dbReference type="EMBL" id="JAHEWX010000007">
    <property type="protein sequence ID" value="MBT1541646.1"/>
    <property type="molecule type" value="Genomic_DNA"/>
</dbReference>
<dbReference type="PANTHER" id="PTHR30146:SF109">
    <property type="entry name" value="HTH-TYPE TRANSCRIPTIONAL REGULATOR GALS"/>
    <property type="match status" value="1"/>
</dbReference>
<dbReference type="PANTHER" id="PTHR30146">
    <property type="entry name" value="LACI-RELATED TRANSCRIPTIONAL REPRESSOR"/>
    <property type="match status" value="1"/>
</dbReference>
<evidence type="ECO:0000256" key="3">
    <source>
        <dbReference type="ARBA" id="ARBA00023163"/>
    </source>
</evidence>
<feature type="domain" description="HTH lacI-type" evidence="4">
    <location>
        <begin position="4"/>
        <end position="58"/>
    </location>
</feature>
<dbReference type="AlphaFoldDB" id="A0A9Q2W2G0"/>
<evidence type="ECO:0000259" key="4">
    <source>
        <dbReference type="PROSITE" id="PS50932"/>
    </source>
</evidence>
<comment type="caution">
    <text evidence="5">The sequence shown here is derived from an EMBL/GenBank/DDBJ whole genome shotgun (WGS) entry which is preliminary data.</text>
</comment>
<gene>
    <name evidence="5" type="ORF">KK103_07740</name>
</gene>